<dbReference type="InterPro" id="IPR000838">
    <property type="entry name" value="RNA_pol_sigma70_ECF_CS"/>
</dbReference>
<keyword evidence="2 6" id="KW-0805">Transcription regulation</keyword>
<feature type="domain" description="RNA polymerase sigma-70 region 2" evidence="7">
    <location>
        <begin position="13"/>
        <end position="78"/>
    </location>
</feature>
<organism evidence="9 10">
    <name type="scientific">Candidatus Yanofskybacteria bacterium RIFCSPHIGHO2_01_FULL_44_17</name>
    <dbReference type="NCBI Taxonomy" id="1802668"/>
    <lineage>
        <taxon>Bacteria</taxon>
        <taxon>Candidatus Yanofskyibacteriota</taxon>
    </lineage>
</organism>
<dbReference type="InterPro" id="IPR014284">
    <property type="entry name" value="RNA_pol_sigma-70_dom"/>
</dbReference>
<dbReference type="Proteomes" id="UP000177507">
    <property type="component" value="Unassembled WGS sequence"/>
</dbReference>
<evidence type="ECO:0000256" key="1">
    <source>
        <dbReference type="ARBA" id="ARBA00010641"/>
    </source>
</evidence>
<dbReference type="Pfam" id="PF08281">
    <property type="entry name" value="Sigma70_r4_2"/>
    <property type="match status" value="1"/>
</dbReference>
<dbReference type="Pfam" id="PF04542">
    <property type="entry name" value="Sigma70_r2"/>
    <property type="match status" value="1"/>
</dbReference>
<dbReference type="InterPro" id="IPR039425">
    <property type="entry name" value="RNA_pol_sigma-70-like"/>
</dbReference>
<dbReference type="InterPro" id="IPR036388">
    <property type="entry name" value="WH-like_DNA-bd_sf"/>
</dbReference>
<dbReference type="Gene3D" id="1.10.10.10">
    <property type="entry name" value="Winged helix-like DNA-binding domain superfamily/Winged helix DNA-binding domain"/>
    <property type="match status" value="1"/>
</dbReference>
<dbReference type="PROSITE" id="PS01063">
    <property type="entry name" value="SIGMA70_ECF"/>
    <property type="match status" value="1"/>
</dbReference>
<dbReference type="NCBIfam" id="TIGR02937">
    <property type="entry name" value="sigma70-ECF"/>
    <property type="match status" value="1"/>
</dbReference>
<dbReference type="GO" id="GO:0016987">
    <property type="term" value="F:sigma factor activity"/>
    <property type="evidence" value="ECO:0007669"/>
    <property type="project" value="UniProtKB-KW"/>
</dbReference>
<evidence type="ECO:0000259" key="7">
    <source>
        <dbReference type="Pfam" id="PF04542"/>
    </source>
</evidence>
<gene>
    <name evidence="9" type="ORF">A2831_00720</name>
</gene>
<feature type="domain" description="RNA polymerase sigma factor 70 region 4 type 2" evidence="8">
    <location>
        <begin position="111"/>
        <end position="162"/>
    </location>
</feature>
<evidence type="ECO:0000313" key="10">
    <source>
        <dbReference type="Proteomes" id="UP000177507"/>
    </source>
</evidence>
<dbReference type="InterPro" id="IPR013324">
    <property type="entry name" value="RNA_pol_sigma_r3/r4-like"/>
</dbReference>
<evidence type="ECO:0000256" key="2">
    <source>
        <dbReference type="ARBA" id="ARBA00023015"/>
    </source>
</evidence>
<protein>
    <recommendedName>
        <fullName evidence="6">RNA polymerase sigma factor</fullName>
    </recommendedName>
</protein>
<dbReference type="PANTHER" id="PTHR43133:SF8">
    <property type="entry name" value="RNA POLYMERASE SIGMA FACTOR HI_1459-RELATED"/>
    <property type="match status" value="1"/>
</dbReference>
<proteinExistence type="inferred from homology"/>
<evidence type="ECO:0000256" key="6">
    <source>
        <dbReference type="RuleBase" id="RU000716"/>
    </source>
</evidence>
<evidence type="ECO:0000259" key="8">
    <source>
        <dbReference type="Pfam" id="PF08281"/>
    </source>
</evidence>
<dbReference type="AlphaFoldDB" id="A0A1F8EW05"/>
<dbReference type="CDD" id="cd06171">
    <property type="entry name" value="Sigma70_r4"/>
    <property type="match status" value="1"/>
</dbReference>
<dbReference type="PANTHER" id="PTHR43133">
    <property type="entry name" value="RNA POLYMERASE ECF-TYPE SIGMA FACTO"/>
    <property type="match status" value="1"/>
</dbReference>
<keyword evidence="4 6" id="KW-0238">DNA-binding</keyword>
<evidence type="ECO:0000256" key="4">
    <source>
        <dbReference type="ARBA" id="ARBA00023125"/>
    </source>
</evidence>
<keyword evidence="3 6" id="KW-0731">Sigma factor</keyword>
<evidence type="ECO:0000313" key="9">
    <source>
        <dbReference type="EMBL" id="OGN04530.1"/>
    </source>
</evidence>
<dbReference type="InterPro" id="IPR013325">
    <property type="entry name" value="RNA_pol_sigma_r2"/>
</dbReference>
<keyword evidence="5 6" id="KW-0804">Transcription</keyword>
<dbReference type="GO" id="GO:0003677">
    <property type="term" value="F:DNA binding"/>
    <property type="evidence" value="ECO:0007669"/>
    <property type="project" value="UniProtKB-KW"/>
</dbReference>
<reference evidence="9 10" key="1">
    <citation type="journal article" date="2016" name="Nat. Commun.">
        <title>Thousands of microbial genomes shed light on interconnected biogeochemical processes in an aquifer system.</title>
        <authorList>
            <person name="Anantharaman K."/>
            <person name="Brown C.T."/>
            <person name="Hug L.A."/>
            <person name="Sharon I."/>
            <person name="Castelle C.J."/>
            <person name="Probst A.J."/>
            <person name="Thomas B.C."/>
            <person name="Singh A."/>
            <person name="Wilkins M.J."/>
            <person name="Karaoz U."/>
            <person name="Brodie E.L."/>
            <person name="Williams K.H."/>
            <person name="Hubbard S.S."/>
            <person name="Banfield J.F."/>
        </authorList>
    </citation>
    <scope>NUCLEOTIDE SEQUENCE [LARGE SCALE GENOMIC DNA]</scope>
</reference>
<dbReference type="STRING" id="1802668.A2831_00720"/>
<comment type="similarity">
    <text evidence="1 6">Belongs to the sigma-70 factor family. ECF subfamily.</text>
</comment>
<accession>A0A1F8EW05</accession>
<dbReference type="InterPro" id="IPR007627">
    <property type="entry name" value="RNA_pol_sigma70_r2"/>
</dbReference>
<comment type="caution">
    <text evidence="9">The sequence shown here is derived from an EMBL/GenBank/DDBJ whole genome shotgun (WGS) entry which is preliminary data.</text>
</comment>
<dbReference type="SUPFAM" id="SSF88946">
    <property type="entry name" value="Sigma2 domain of RNA polymerase sigma factors"/>
    <property type="match status" value="1"/>
</dbReference>
<dbReference type="Gene3D" id="1.10.1740.10">
    <property type="match status" value="1"/>
</dbReference>
<name>A0A1F8EW05_9BACT</name>
<evidence type="ECO:0000256" key="3">
    <source>
        <dbReference type="ARBA" id="ARBA00023082"/>
    </source>
</evidence>
<dbReference type="GO" id="GO:0006352">
    <property type="term" value="P:DNA-templated transcription initiation"/>
    <property type="evidence" value="ECO:0007669"/>
    <property type="project" value="InterPro"/>
</dbReference>
<dbReference type="InterPro" id="IPR013249">
    <property type="entry name" value="RNA_pol_sigma70_r4_t2"/>
</dbReference>
<dbReference type="SUPFAM" id="SSF88659">
    <property type="entry name" value="Sigma3 and sigma4 domains of RNA polymerase sigma factors"/>
    <property type="match status" value="1"/>
</dbReference>
<dbReference type="EMBL" id="MGJI01000019">
    <property type="protein sequence ID" value="OGN04530.1"/>
    <property type="molecule type" value="Genomic_DNA"/>
</dbReference>
<evidence type="ECO:0000256" key="5">
    <source>
        <dbReference type="ARBA" id="ARBA00023163"/>
    </source>
</evidence>
<sequence>MKPEELRKFEDIVNQYQRDLVNFHYRFVGNRPEAEDLAQDTFIKAYNKFDTLKEPGKLKSWLFQIARNTVIDSFRRNKNKPFAMDSVILENIPEITAVDYQDKVARMEVSKELESCIDLLVKEDRAIIKLLYYEGFSYKEIGELLHMNENTLKSRLHRARKILLETIQASPALKDVVLNYELQ</sequence>